<evidence type="ECO:0000313" key="7">
    <source>
        <dbReference type="Proteomes" id="UP000546162"/>
    </source>
</evidence>
<reference evidence="6 7" key="1">
    <citation type="submission" date="2020-08" db="EMBL/GenBank/DDBJ databases">
        <title>Sequencing the genomes of 1000 actinobacteria strains.</title>
        <authorList>
            <person name="Klenk H.-P."/>
        </authorList>
    </citation>
    <scope>NUCLEOTIDE SEQUENCE [LARGE SCALE GENOMIC DNA]</scope>
    <source>
        <strain evidence="6 7">DSM 45809</strain>
    </source>
</reference>
<dbReference type="Pfam" id="PF04539">
    <property type="entry name" value="Sigma70_r3"/>
    <property type="match status" value="1"/>
</dbReference>
<dbReference type="SUPFAM" id="SSF88946">
    <property type="entry name" value="Sigma2 domain of RNA polymerase sigma factors"/>
    <property type="match status" value="1"/>
</dbReference>
<keyword evidence="4" id="KW-0804">Transcription</keyword>
<dbReference type="RefSeq" id="WP_185042164.1">
    <property type="nucleotide sequence ID" value="NZ_BAABFG010000005.1"/>
</dbReference>
<evidence type="ECO:0000256" key="3">
    <source>
        <dbReference type="ARBA" id="ARBA00023125"/>
    </source>
</evidence>
<dbReference type="InterPro" id="IPR013325">
    <property type="entry name" value="RNA_pol_sigma_r2"/>
</dbReference>
<dbReference type="InterPro" id="IPR014284">
    <property type="entry name" value="RNA_pol_sigma-70_dom"/>
</dbReference>
<dbReference type="EMBL" id="JACHNB010000001">
    <property type="protein sequence ID" value="MBB4741713.1"/>
    <property type="molecule type" value="Genomic_DNA"/>
</dbReference>
<evidence type="ECO:0000259" key="5">
    <source>
        <dbReference type="PROSITE" id="PS50801"/>
    </source>
</evidence>
<comment type="caution">
    <text evidence="6">The sequence shown here is derived from an EMBL/GenBank/DDBJ whole genome shotgun (WGS) entry which is preliminary data.</text>
</comment>
<dbReference type="PROSITE" id="PS50801">
    <property type="entry name" value="STAS"/>
    <property type="match status" value="1"/>
</dbReference>
<evidence type="ECO:0000256" key="4">
    <source>
        <dbReference type="ARBA" id="ARBA00023163"/>
    </source>
</evidence>
<dbReference type="Pfam" id="PF04545">
    <property type="entry name" value="Sigma70_r4"/>
    <property type="match status" value="1"/>
</dbReference>
<dbReference type="Pfam" id="PF04542">
    <property type="entry name" value="Sigma70_r2"/>
    <property type="match status" value="1"/>
</dbReference>
<evidence type="ECO:0000256" key="2">
    <source>
        <dbReference type="ARBA" id="ARBA00023082"/>
    </source>
</evidence>
<keyword evidence="2" id="KW-0731">Sigma factor</keyword>
<keyword evidence="1" id="KW-0805">Transcription regulation</keyword>
<dbReference type="InterPro" id="IPR036513">
    <property type="entry name" value="STAS_dom_sf"/>
</dbReference>
<accession>A0A7W7H0J9</accession>
<dbReference type="PANTHER" id="PTHR30385">
    <property type="entry name" value="SIGMA FACTOR F FLAGELLAR"/>
    <property type="match status" value="1"/>
</dbReference>
<dbReference type="SUPFAM" id="SSF52091">
    <property type="entry name" value="SpoIIaa-like"/>
    <property type="match status" value="1"/>
</dbReference>
<dbReference type="GO" id="GO:0003677">
    <property type="term" value="F:DNA binding"/>
    <property type="evidence" value="ECO:0007669"/>
    <property type="project" value="UniProtKB-KW"/>
</dbReference>
<dbReference type="GO" id="GO:0016987">
    <property type="term" value="F:sigma factor activity"/>
    <property type="evidence" value="ECO:0007669"/>
    <property type="project" value="UniProtKB-KW"/>
</dbReference>
<dbReference type="AlphaFoldDB" id="A0A7W7H0J9"/>
<name>A0A7W7H0J9_9ACTN</name>
<protein>
    <submittedName>
        <fullName evidence="6">RNA polymerase sigma-B factor</fullName>
    </submittedName>
</protein>
<proteinExistence type="predicted"/>
<dbReference type="CDD" id="cd07043">
    <property type="entry name" value="STAS_anti-anti-sigma_factors"/>
    <property type="match status" value="1"/>
</dbReference>
<dbReference type="Pfam" id="PF13466">
    <property type="entry name" value="STAS_2"/>
    <property type="match status" value="1"/>
</dbReference>
<dbReference type="GO" id="GO:0006352">
    <property type="term" value="P:DNA-templated transcription initiation"/>
    <property type="evidence" value="ECO:0007669"/>
    <property type="project" value="InterPro"/>
</dbReference>
<dbReference type="InterPro" id="IPR007627">
    <property type="entry name" value="RNA_pol_sigma70_r2"/>
</dbReference>
<evidence type="ECO:0000256" key="1">
    <source>
        <dbReference type="ARBA" id="ARBA00023015"/>
    </source>
</evidence>
<dbReference type="Gene3D" id="1.10.10.10">
    <property type="entry name" value="Winged helix-like DNA-binding domain superfamily/Winged helix DNA-binding domain"/>
    <property type="match status" value="2"/>
</dbReference>
<dbReference type="InterPro" id="IPR058548">
    <property type="entry name" value="MlaB-like_STAS"/>
</dbReference>
<dbReference type="InterPro" id="IPR036388">
    <property type="entry name" value="WH-like_DNA-bd_sf"/>
</dbReference>
<organism evidence="6 7">
    <name type="scientific">Actinoplanes octamycinicus</name>
    <dbReference type="NCBI Taxonomy" id="135948"/>
    <lineage>
        <taxon>Bacteria</taxon>
        <taxon>Bacillati</taxon>
        <taxon>Actinomycetota</taxon>
        <taxon>Actinomycetes</taxon>
        <taxon>Micromonosporales</taxon>
        <taxon>Micromonosporaceae</taxon>
        <taxon>Actinoplanes</taxon>
    </lineage>
</organism>
<evidence type="ECO:0000313" key="6">
    <source>
        <dbReference type="EMBL" id="MBB4741713.1"/>
    </source>
</evidence>
<keyword evidence="7" id="KW-1185">Reference proteome</keyword>
<dbReference type="NCBIfam" id="TIGR02937">
    <property type="entry name" value="sigma70-ECF"/>
    <property type="match status" value="1"/>
</dbReference>
<sequence>MAKQRAETTDPVREDFDAIAEEYARQHRGSDHRRAARLRDDMIRTALPLAERLARRYRGGAEPLADLEQVARLGLVKAVDRYNPERGSFTAYAVNTILGELKRHLRDHAWGLHVPRRMQELVLLVTQTDAELTRRWGRRPADAEIAAAAGMAVEQVDRVRTASAAFRPISFSRPIGEGEVQLSDVIGEPDGELESAADRLTVATLLARLPERERRVVLTTFYGGRTQAQIAAELGVSQMQVSRILSRVLCWMREGLLTDQVPRWPVGADELEEPFRVTAALHPGGELEITVAGEVDRDNADRLSTRLLELIRRQPAGNRVTVRLDEVPLLDAAGVRVLLAVYEAGRVRGVTVTAAGMSSFVRRIATIAGLGPMLEG</sequence>
<dbReference type="Proteomes" id="UP000546162">
    <property type="component" value="Unassembled WGS sequence"/>
</dbReference>
<feature type="domain" description="STAS" evidence="5">
    <location>
        <begin position="289"/>
        <end position="376"/>
    </location>
</feature>
<dbReference type="Gene3D" id="1.20.120.1810">
    <property type="match status" value="1"/>
</dbReference>
<keyword evidence="3" id="KW-0238">DNA-binding</keyword>
<dbReference type="PANTHER" id="PTHR30385:SF4">
    <property type="entry name" value="RNA POLYMERASE SIGMA-E FACTOR"/>
    <property type="match status" value="1"/>
</dbReference>
<dbReference type="Gene3D" id="3.30.750.24">
    <property type="entry name" value="STAS domain"/>
    <property type="match status" value="1"/>
</dbReference>
<dbReference type="CDD" id="cd06171">
    <property type="entry name" value="Sigma70_r4"/>
    <property type="match status" value="1"/>
</dbReference>
<dbReference type="InterPro" id="IPR002645">
    <property type="entry name" value="STAS_dom"/>
</dbReference>
<dbReference type="InterPro" id="IPR007624">
    <property type="entry name" value="RNA_pol_sigma70_r3"/>
</dbReference>
<dbReference type="SUPFAM" id="SSF88659">
    <property type="entry name" value="Sigma3 and sigma4 domains of RNA polymerase sigma factors"/>
    <property type="match status" value="2"/>
</dbReference>
<dbReference type="InterPro" id="IPR013324">
    <property type="entry name" value="RNA_pol_sigma_r3/r4-like"/>
</dbReference>
<dbReference type="InterPro" id="IPR007630">
    <property type="entry name" value="RNA_pol_sigma70_r4"/>
</dbReference>
<gene>
    <name evidence="6" type="ORF">BJY16_005172</name>
</gene>